<feature type="domain" description="LysM" evidence="4">
    <location>
        <begin position="110"/>
        <end position="156"/>
    </location>
</feature>
<sequence>MLHTYKWACLTDTTTGARCLSLLVQQASAENGMSPSDLCSACSLRLSQAVLDSPLGYTDALAADYSSLTSSCQVTSYPVTSPTRYALGTTTAPIPTPADGVPVPSYTCESRYTIQESDTCESISRAKQVSTFSLLYSNKLPMFCLDFPAVGTEICIPQRCNTYMVLPIDTCQSVAEKHGLTAAKLIELNPNLKSQCDNLRALTGHAICLSPPGVVSTTATPQPTTAS</sequence>
<keyword evidence="6" id="KW-1185">Reference proteome</keyword>
<keyword evidence="1" id="KW-0147">Chitin-binding</keyword>
<dbReference type="Proteomes" id="UP001302602">
    <property type="component" value="Unassembled WGS sequence"/>
</dbReference>
<dbReference type="AlphaFoldDB" id="A0AAN6TNW2"/>
<evidence type="ECO:0000256" key="2">
    <source>
        <dbReference type="ARBA" id="ARBA00023026"/>
    </source>
</evidence>
<reference evidence="5" key="2">
    <citation type="submission" date="2023-05" db="EMBL/GenBank/DDBJ databases">
        <authorList>
            <consortium name="Lawrence Berkeley National Laboratory"/>
            <person name="Steindorff A."/>
            <person name="Hensen N."/>
            <person name="Bonometti L."/>
            <person name="Westerberg I."/>
            <person name="Brannstrom I.O."/>
            <person name="Guillou S."/>
            <person name="Cros-Aarteil S."/>
            <person name="Calhoun S."/>
            <person name="Haridas S."/>
            <person name="Kuo A."/>
            <person name="Mondo S."/>
            <person name="Pangilinan J."/>
            <person name="Riley R."/>
            <person name="Labutti K."/>
            <person name="Andreopoulos B."/>
            <person name="Lipzen A."/>
            <person name="Chen C."/>
            <person name="Yanf M."/>
            <person name="Daum C."/>
            <person name="Ng V."/>
            <person name="Clum A."/>
            <person name="Ohm R."/>
            <person name="Martin F."/>
            <person name="Silar P."/>
            <person name="Natvig D."/>
            <person name="Lalanne C."/>
            <person name="Gautier V."/>
            <person name="Ament-Velasquez S.L."/>
            <person name="Kruys A."/>
            <person name="Hutchinson M.I."/>
            <person name="Powell A.J."/>
            <person name="Barry K."/>
            <person name="Miller A.N."/>
            <person name="Grigoriev I.V."/>
            <person name="Debuchy R."/>
            <person name="Gladieux P."/>
            <person name="Thoren M.H."/>
            <person name="Johannesson H."/>
        </authorList>
    </citation>
    <scope>NUCLEOTIDE SEQUENCE</scope>
    <source>
        <strain evidence="5">CBS 731.68</strain>
    </source>
</reference>
<organism evidence="5 6">
    <name type="scientific">Parathielavia appendiculata</name>
    <dbReference type="NCBI Taxonomy" id="2587402"/>
    <lineage>
        <taxon>Eukaryota</taxon>
        <taxon>Fungi</taxon>
        <taxon>Dikarya</taxon>
        <taxon>Ascomycota</taxon>
        <taxon>Pezizomycotina</taxon>
        <taxon>Sordariomycetes</taxon>
        <taxon>Sordariomycetidae</taxon>
        <taxon>Sordariales</taxon>
        <taxon>Chaetomiaceae</taxon>
        <taxon>Parathielavia</taxon>
    </lineage>
</organism>
<protein>
    <submittedName>
        <fullName evidence="5">Carbohydrate-binding module family 50 protein</fullName>
    </submittedName>
</protein>
<gene>
    <name evidence="5" type="ORF">N657DRAFT_509796</name>
</gene>
<dbReference type="CDD" id="cd00118">
    <property type="entry name" value="LysM"/>
    <property type="match status" value="1"/>
</dbReference>
<keyword evidence="2" id="KW-0843">Virulence</keyword>
<dbReference type="GeneID" id="87824486"/>
<dbReference type="EMBL" id="MU853315">
    <property type="protein sequence ID" value="KAK4117933.1"/>
    <property type="molecule type" value="Genomic_DNA"/>
</dbReference>
<dbReference type="Gene3D" id="3.10.350.10">
    <property type="entry name" value="LysM domain"/>
    <property type="match status" value="1"/>
</dbReference>
<comment type="similarity">
    <text evidence="3">Belongs to the secreted LysM effector family.</text>
</comment>
<dbReference type="SMART" id="SM00257">
    <property type="entry name" value="LysM"/>
    <property type="match status" value="2"/>
</dbReference>
<feature type="domain" description="LysM" evidence="4">
    <location>
        <begin position="161"/>
        <end position="207"/>
    </location>
</feature>
<evidence type="ECO:0000256" key="3">
    <source>
        <dbReference type="ARBA" id="ARBA00044955"/>
    </source>
</evidence>
<evidence type="ECO:0000256" key="1">
    <source>
        <dbReference type="ARBA" id="ARBA00022669"/>
    </source>
</evidence>
<dbReference type="InterPro" id="IPR018392">
    <property type="entry name" value="LysM"/>
</dbReference>
<evidence type="ECO:0000313" key="6">
    <source>
        <dbReference type="Proteomes" id="UP001302602"/>
    </source>
</evidence>
<comment type="caution">
    <text evidence="5">The sequence shown here is derived from an EMBL/GenBank/DDBJ whole genome shotgun (WGS) entry which is preliminary data.</text>
</comment>
<dbReference type="PANTHER" id="PTHR34997">
    <property type="entry name" value="AM15"/>
    <property type="match status" value="1"/>
</dbReference>
<name>A0AAN6TNW2_9PEZI</name>
<dbReference type="Pfam" id="PF01476">
    <property type="entry name" value="LysM"/>
    <property type="match status" value="2"/>
</dbReference>
<evidence type="ECO:0000259" key="4">
    <source>
        <dbReference type="PROSITE" id="PS51782"/>
    </source>
</evidence>
<dbReference type="InterPro" id="IPR036779">
    <property type="entry name" value="LysM_dom_sf"/>
</dbReference>
<accession>A0AAN6TNW2</accession>
<dbReference type="GO" id="GO:0008061">
    <property type="term" value="F:chitin binding"/>
    <property type="evidence" value="ECO:0007669"/>
    <property type="project" value="UniProtKB-KW"/>
</dbReference>
<proteinExistence type="inferred from homology"/>
<dbReference type="InterPro" id="IPR052210">
    <property type="entry name" value="LysM1-like"/>
</dbReference>
<evidence type="ECO:0000313" key="5">
    <source>
        <dbReference type="EMBL" id="KAK4117933.1"/>
    </source>
</evidence>
<dbReference type="PANTHER" id="PTHR34997:SF1">
    <property type="entry name" value="PEPTIDOGLYCAN-BINDING LYSIN DOMAIN"/>
    <property type="match status" value="1"/>
</dbReference>
<dbReference type="RefSeq" id="XP_062641706.1">
    <property type="nucleotide sequence ID" value="XM_062787716.1"/>
</dbReference>
<reference evidence="5" key="1">
    <citation type="journal article" date="2023" name="Mol. Phylogenet. Evol.">
        <title>Genome-scale phylogeny and comparative genomics of the fungal order Sordariales.</title>
        <authorList>
            <person name="Hensen N."/>
            <person name="Bonometti L."/>
            <person name="Westerberg I."/>
            <person name="Brannstrom I.O."/>
            <person name="Guillou S."/>
            <person name="Cros-Aarteil S."/>
            <person name="Calhoun S."/>
            <person name="Haridas S."/>
            <person name="Kuo A."/>
            <person name="Mondo S."/>
            <person name="Pangilinan J."/>
            <person name="Riley R."/>
            <person name="LaButti K."/>
            <person name="Andreopoulos B."/>
            <person name="Lipzen A."/>
            <person name="Chen C."/>
            <person name="Yan M."/>
            <person name="Daum C."/>
            <person name="Ng V."/>
            <person name="Clum A."/>
            <person name="Steindorff A."/>
            <person name="Ohm R.A."/>
            <person name="Martin F."/>
            <person name="Silar P."/>
            <person name="Natvig D.O."/>
            <person name="Lalanne C."/>
            <person name="Gautier V."/>
            <person name="Ament-Velasquez S.L."/>
            <person name="Kruys A."/>
            <person name="Hutchinson M.I."/>
            <person name="Powell A.J."/>
            <person name="Barry K."/>
            <person name="Miller A.N."/>
            <person name="Grigoriev I.V."/>
            <person name="Debuchy R."/>
            <person name="Gladieux P."/>
            <person name="Hiltunen Thoren M."/>
            <person name="Johannesson H."/>
        </authorList>
    </citation>
    <scope>NUCLEOTIDE SEQUENCE</scope>
    <source>
        <strain evidence="5">CBS 731.68</strain>
    </source>
</reference>
<dbReference type="PROSITE" id="PS51782">
    <property type="entry name" value="LYSM"/>
    <property type="match status" value="2"/>
</dbReference>